<dbReference type="EMBL" id="AP019308">
    <property type="protein sequence ID" value="BBH22192.1"/>
    <property type="molecule type" value="Genomic_DNA"/>
</dbReference>
<evidence type="ECO:0000256" key="3">
    <source>
        <dbReference type="ARBA" id="ARBA00022741"/>
    </source>
</evidence>
<dbReference type="Proteomes" id="UP000275368">
    <property type="component" value="Chromosome"/>
</dbReference>
<dbReference type="SUPFAM" id="SSF52540">
    <property type="entry name" value="P-loop containing nucleoside triphosphate hydrolases"/>
    <property type="match status" value="1"/>
</dbReference>
<evidence type="ECO:0000256" key="2">
    <source>
        <dbReference type="ARBA" id="ARBA00022448"/>
    </source>
</evidence>
<dbReference type="GO" id="GO:0005524">
    <property type="term" value="F:ATP binding"/>
    <property type="evidence" value="ECO:0007669"/>
    <property type="project" value="UniProtKB-KW"/>
</dbReference>
<dbReference type="PROSITE" id="PS50893">
    <property type="entry name" value="ABC_TRANSPORTER_2"/>
    <property type="match status" value="1"/>
</dbReference>
<dbReference type="OrthoDB" id="9804819at2"/>
<keyword evidence="6" id="KW-1185">Reference proteome</keyword>
<dbReference type="InterPro" id="IPR003439">
    <property type="entry name" value="ABC_transporter-like_ATP-bd"/>
</dbReference>
<dbReference type="PANTHER" id="PTHR43335">
    <property type="entry name" value="ABC TRANSPORTER, ATP-BINDING PROTEIN"/>
    <property type="match status" value="1"/>
</dbReference>
<dbReference type="PANTHER" id="PTHR43335:SF8">
    <property type="entry name" value="ABC TRANSPORTER, ATP-BINDING PROTEIN"/>
    <property type="match status" value="1"/>
</dbReference>
<dbReference type="SMART" id="SM00382">
    <property type="entry name" value="AAA"/>
    <property type="match status" value="1"/>
</dbReference>
<dbReference type="AlphaFoldDB" id="A0A3G9IVB5"/>
<accession>A0A3G9IVB5</accession>
<evidence type="ECO:0000313" key="6">
    <source>
        <dbReference type="Proteomes" id="UP000275368"/>
    </source>
</evidence>
<sequence length="307" mass="34609">METIVQVKGLCKQYKNIKAVDKVHLSLQRGDIYGFLGQNGAGKTTTIRMMMGLIQPSSGSVELFGERVRPGRNQIFGKVGSVIEYPGFYSNLTAVENLDIHRRMMGMKGNEALEEALHTVGLWEARNRRAAQFSLGMKQRLGIARAILHRPELLILDEPTNGLDPMGIKEIRLLIQELAQKRKITILISSHILSEVEQLATKVGIIHGGVMLEETSMLRLKEKNRQYIGLQVDQPEKARELLIDNMHIQDCRLEEAGWLRVYDVGEHAGEMNRFLNREGILVHSLSSIKDSLEDYFVNLIEGGKVIV</sequence>
<organism evidence="5 6">
    <name type="scientific">Paenibacillus baekrokdamisoli</name>
    <dbReference type="NCBI Taxonomy" id="1712516"/>
    <lineage>
        <taxon>Bacteria</taxon>
        <taxon>Bacillati</taxon>
        <taxon>Bacillota</taxon>
        <taxon>Bacilli</taxon>
        <taxon>Bacillales</taxon>
        <taxon>Paenibacillaceae</taxon>
        <taxon>Paenibacillus</taxon>
    </lineage>
</organism>
<reference evidence="5 6" key="1">
    <citation type="submission" date="2018-11" db="EMBL/GenBank/DDBJ databases">
        <title>Complete genome sequence of Paenibacillus baekrokdamisoli strain KCTC 33723.</title>
        <authorList>
            <person name="Kang S.W."/>
            <person name="Lee K.C."/>
            <person name="Kim K.K."/>
            <person name="Kim J.S."/>
            <person name="Kim D.S."/>
            <person name="Ko S.H."/>
            <person name="Yang S.H."/>
            <person name="Lee J.S."/>
        </authorList>
    </citation>
    <scope>NUCLEOTIDE SEQUENCE [LARGE SCALE GENOMIC DNA]</scope>
    <source>
        <strain evidence="5 6">KCTC 33723</strain>
    </source>
</reference>
<dbReference type="Pfam" id="PF00005">
    <property type="entry name" value="ABC_tran"/>
    <property type="match status" value="1"/>
</dbReference>
<keyword evidence="4 5" id="KW-0067">ATP-binding</keyword>
<proteinExistence type="inferred from homology"/>
<evidence type="ECO:0000313" key="5">
    <source>
        <dbReference type="EMBL" id="BBH22192.1"/>
    </source>
</evidence>
<dbReference type="KEGG" id="pbk:Back11_35370"/>
<name>A0A3G9IVB5_9BACL</name>
<evidence type="ECO:0000256" key="1">
    <source>
        <dbReference type="ARBA" id="ARBA00005417"/>
    </source>
</evidence>
<dbReference type="InterPro" id="IPR027417">
    <property type="entry name" value="P-loop_NTPase"/>
</dbReference>
<comment type="similarity">
    <text evidence="1">Belongs to the ABC transporter superfamily.</text>
</comment>
<dbReference type="InterPro" id="IPR017871">
    <property type="entry name" value="ABC_transporter-like_CS"/>
</dbReference>
<protein>
    <submittedName>
        <fullName evidence="5">Bacitracin ABC transporter ATP-binding protein</fullName>
    </submittedName>
</protein>
<gene>
    <name evidence="5" type="ORF">Back11_35370</name>
</gene>
<dbReference type="InterPro" id="IPR003593">
    <property type="entry name" value="AAA+_ATPase"/>
</dbReference>
<keyword evidence="3" id="KW-0547">Nucleotide-binding</keyword>
<keyword evidence="2" id="KW-0813">Transport</keyword>
<evidence type="ECO:0000256" key="4">
    <source>
        <dbReference type="ARBA" id="ARBA00022840"/>
    </source>
</evidence>
<dbReference type="GO" id="GO:0016887">
    <property type="term" value="F:ATP hydrolysis activity"/>
    <property type="evidence" value="ECO:0007669"/>
    <property type="project" value="InterPro"/>
</dbReference>
<dbReference type="RefSeq" id="WP_125659879.1">
    <property type="nucleotide sequence ID" value="NZ_AP019308.1"/>
</dbReference>
<dbReference type="PROSITE" id="PS00211">
    <property type="entry name" value="ABC_TRANSPORTER_1"/>
    <property type="match status" value="1"/>
</dbReference>
<dbReference type="Gene3D" id="3.40.50.300">
    <property type="entry name" value="P-loop containing nucleotide triphosphate hydrolases"/>
    <property type="match status" value="1"/>
</dbReference>